<accession>A0ACB9P1K7</accession>
<organism evidence="1 2">
    <name type="scientific">Melastoma candidum</name>
    <dbReference type="NCBI Taxonomy" id="119954"/>
    <lineage>
        <taxon>Eukaryota</taxon>
        <taxon>Viridiplantae</taxon>
        <taxon>Streptophyta</taxon>
        <taxon>Embryophyta</taxon>
        <taxon>Tracheophyta</taxon>
        <taxon>Spermatophyta</taxon>
        <taxon>Magnoliopsida</taxon>
        <taxon>eudicotyledons</taxon>
        <taxon>Gunneridae</taxon>
        <taxon>Pentapetalae</taxon>
        <taxon>rosids</taxon>
        <taxon>malvids</taxon>
        <taxon>Myrtales</taxon>
        <taxon>Melastomataceae</taxon>
        <taxon>Melastomatoideae</taxon>
        <taxon>Melastomateae</taxon>
        <taxon>Melastoma</taxon>
    </lineage>
</organism>
<evidence type="ECO:0000313" key="1">
    <source>
        <dbReference type="EMBL" id="KAI4342869.1"/>
    </source>
</evidence>
<keyword evidence="2" id="KW-1185">Reference proteome</keyword>
<dbReference type="Proteomes" id="UP001057402">
    <property type="component" value="Chromosome 7"/>
</dbReference>
<dbReference type="EMBL" id="CM042886">
    <property type="protein sequence ID" value="KAI4342869.1"/>
    <property type="molecule type" value="Genomic_DNA"/>
</dbReference>
<reference evidence="2" key="1">
    <citation type="journal article" date="2023" name="Front. Plant Sci.">
        <title>Chromosomal-level genome assembly of Melastoma candidum provides insights into trichome evolution.</title>
        <authorList>
            <person name="Zhong Y."/>
            <person name="Wu W."/>
            <person name="Sun C."/>
            <person name="Zou P."/>
            <person name="Liu Y."/>
            <person name="Dai S."/>
            <person name="Zhou R."/>
        </authorList>
    </citation>
    <scope>NUCLEOTIDE SEQUENCE [LARGE SCALE GENOMIC DNA]</scope>
</reference>
<sequence>MELNLFDGSADGVDDISKIEVDAEYARRLEHKRKREDLHRFEEPKKKDLVHDPSLLPCHSSGDSESDSQSSGEPYGADRDKPRNQGTEFFSALIKVRNRDPLIKQKDVSLFESDDYEGSGEEDDGG</sequence>
<name>A0ACB9P1K7_9MYRT</name>
<protein>
    <submittedName>
        <fullName evidence="1">Uncharacterized protein</fullName>
    </submittedName>
</protein>
<evidence type="ECO:0000313" key="2">
    <source>
        <dbReference type="Proteomes" id="UP001057402"/>
    </source>
</evidence>
<comment type="caution">
    <text evidence="1">The sequence shown here is derived from an EMBL/GenBank/DDBJ whole genome shotgun (WGS) entry which is preliminary data.</text>
</comment>
<gene>
    <name evidence="1" type="ORF">MLD38_027435</name>
</gene>
<proteinExistence type="predicted"/>